<dbReference type="InterPro" id="IPR001360">
    <property type="entry name" value="Glyco_hydro_1"/>
</dbReference>
<dbReference type="eggNOG" id="KOG0626">
    <property type="taxonomic scope" value="Eukaryota"/>
</dbReference>
<dbReference type="EC" id="3.2.1.21" evidence="6"/>
<keyword evidence="5" id="KW-0732">Signal</keyword>
<organism evidence="6 7">
    <name type="scientific">Ricinus communis</name>
    <name type="common">Castor bean</name>
    <dbReference type="NCBI Taxonomy" id="3988"/>
    <lineage>
        <taxon>Eukaryota</taxon>
        <taxon>Viridiplantae</taxon>
        <taxon>Streptophyta</taxon>
        <taxon>Embryophyta</taxon>
        <taxon>Tracheophyta</taxon>
        <taxon>Spermatophyta</taxon>
        <taxon>Magnoliopsida</taxon>
        <taxon>eudicotyledons</taxon>
        <taxon>Gunneridae</taxon>
        <taxon>Pentapetalae</taxon>
        <taxon>rosids</taxon>
        <taxon>fabids</taxon>
        <taxon>Malpighiales</taxon>
        <taxon>Euphorbiaceae</taxon>
        <taxon>Acalyphoideae</taxon>
        <taxon>Acalypheae</taxon>
        <taxon>Ricinus</taxon>
    </lineage>
</organism>
<dbReference type="Pfam" id="PF00232">
    <property type="entry name" value="Glyco_hydro_1"/>
    <property type="match status" value="1"/>
</dbReference>
<dbReference type="PANTHER" id="PTHR10353:SF154">
    <property type="entry name" value="BETA-GLUCOSIDASE 9-RELATED"/>
    <property type="match status" value="1"/>
</dbReference>
<dbReference type="InterPro" id="IPR017853">
    <property type="entry name" value="GH"/>
</dbReference>
<accession>B9RAJ3</accession>
<sequence>MALSSPNSVSLNLLQIAAFSLLSCFYALEHGIPVKVEPQIALRAEDEEHTVKRSDFSNDFLFGASTAALQIEGSTKSEGRRPSIWDTFLEKHQAKVIDGSNVNTAIDSYKRYREDLEHLKNLGVNAYRFSISWTRIFPGGSLSGGVNQQGIDHYNKLINILMEYGIKPLVTLYHFDLPQALEEKYGGFLNSSILNDFKDYCDICFETFGDRVKTWITINEPLMIAQLGYDIGIAPPGRCSKRADCAAGNSSTEPYIVTHNLLLSHAAAAKLYKEKYQAKQGGEIGISLVGKYFEPFSESVDDKTAQERALDFELGWYIEPLVYGDYPSVMRELVKDRLPTFTKQERKLVKDSFDFIGINYYTSNYAKSIPIDPNAAPTSYTYDQFVDATGYTDIYVYPEGLQKVLEFIKQKYQNPKIYITENGVTEKRDDSRGLIEALDDQHRISYIQQHLYRVHKAIKTSLAYTWQEWGECKRIFLLEPI</sequence>
<dbReference type="InParanoid" id="B9RAJ3"/>
<proteinExistence type="inferred from homology"/>
<dbReference type="AlphaFoldDB" id="B9RAJ3"/>
<feature type="chain" id="PRO_5002890861" evidence="5">
    <location>
        <begin position="32"/>
        <end position="481"/>
    </location>
</feature>
<dbReference type="STRING" id="3988.B9RAJ3"/>
<keyword evidence="3 6" id="KW-0326">Glycosidase</keyword>
<name>B9RAJ3_RICCO</name>
<gene>
    <name evidence="6" type="ORF">RCOM_1506830</name>
</gene>
<protein>
    <submittedName>
        <fullName evidence="6">Beta-glucosidase, putative</fullName>
        <ecNumber evidence="6">3.2.1.21</ecNumber>
    </submittedName>
</protein>
<evidence type="ECO:0000256" key="4">
    <source>
        <dbReference type="RuleBase" id="RU003690"/>
    </source>
</evidence>
<dbReference type="FunFam" id="3.20.20.80:FF:000020">
    <property type="entry name" value="Beta-glucosidase 12"/>
    <property type="match status" value="1"/>
</dbReference>
<keyword evidence="7" id="KW-1185">Reference proteome</keyword>
<dbReference type="PANTHER" id="PTHR10353">
    <property type="entry name" value="GLYCOSYL HYDROLASE"/>
    <property type="match status" value="1"/>
</dbReference>
<dbReference type="Proteomes" id="UP000008311">
    <property type="component" value="Unassembled WGS sequence"/>
</dbReference>
<reference evidence="7" key="1">
    <citation type="journal article" date="2010" name="Nat. Biotechnol.">
        <title>Draft genome sequence of the oilseed species Ricinus communis.</title>
        <authorList>
            <person name="Chan A.P."/>
            <person name="Crabtree J."/>
            <person name="Zhao Q."/>
            <person name="Lorenzi H."/>
            <person name="Orvis J."/>
            <person name="Puiu D."/>
            <person name="Melake-Berhan A."/>
            <person name="Jones K.M."/>
            <person name="Redman J."/>
            <person name="Chen G."/>
            <person name="Cahoon E.B."/>
            <person name="Gedil M."/>
            <person name="Stanke M."/>
            <person name="Haas B.J."/>
            <person name="Wortman J.R."/>
            <person name="Fraser-Liggett C.M."/>
            <person name="Ravel J."/>
            <person name="Rabinowicz P.D."/>
        </authorList>
    </citation>
    <scope>NUCLEOTIDE SEQUENCE [LARGE SCALE GENOMIC DNA]</scope>
    <source>
        <strain evidence="7">cv. Hale</strain>
    </source>
</reference>
<keyword evidence="2 6" id="KW-0378">Hydrolase</keyword>
<evidence type="ECO:0000256" key="3">
    <source>
        <dbReference type="ARBA" id="ARBA00023295"/>
    </source>
</evidence>
<dbReference type="SUPFAM" id="SSF51445">
    <property type="entry name" value="(Trans)glycosidases"/>
    <property type="match status" value="1"/>
</dbReference>
<comment type="similarity">
    <text evidence="1 4">Belongs to the glycosyl hydrolase 1 family.</text>
</comment>
<dbReference type="PRINTS" id="PR00131">
    <property type="entry name" value="GLHYDRLASE1"/>
</dbReference>
<evidence type="ECO:0000256" key="2">
    <source>
        <dbReference type="ARBA" id="ARBA00022801"/>
    </source>
</evidence>
<evidence type="ECO:0000313" key="7">
    <source>
        <dbReference type="Proteomes" id="UP000008311"/>
    </source>
</evidence>
<feature type="signal peptide" evidence="5">
    <location>
        <begin position="1"/>
        <end position="31"/>
    </location>
</feature>
<dbReference type="EMBL" id="EQ973773">
    <property type="protein sequence ID" value="EEF51820.1"/>
    <property type="molecule type" value="Genomic_DNA"/>
</dbReference>
<dbReference type="GO" id="GO:0008422">
    <property type="term" value="F:beta-glucosidase activity"/>
    <property type="evidence" value="ECO:0000318"/>
    <property type="project" value="GO_Central"/>
</dbReference>
<evidence type="ECO:0000313" key="6">
    <source>
        <dbReference type="EMBL" id="EEF51820.1"/>
    </source>
</evidence>
<evidence type="ECO:0000256" key="5">
    <source>
        <dbReference type="SAM" id="SignalP"/>
    </source>
</evidence>
<evidence type="ECO:0000256" key="1">
    <source>
        <dbReference type="ARBA" id="ARBA00010838"/>
    </source>
</evidence>
<dbReference type="Gene3D" id="3.20.20.80">
    <property type="entry name" value="Glycosidases"/>
    <property type="match status" value="1"/>
</dbReference>
<dbReference type="GO" id="GO:0005975">
    <property type="term" value="P:carbohydrate metabolic process"/>
    <property type="evidence" value="ECO:0007669"/>
    <property type="project" value="InterPro"/>
</dbReference>